<evidence type="ECO:0000256" key="1">
    <source>
        <dbReference type="SAM" id="Phobius"/>
    </source>
</evidence>
<dbReference type="EMBL" id="JBBKAK010000001">
    <property type="protein sequence ID" value="MEJ8672646.1"/>
    <property type="molecule type" value="Genomic_DNA"/>
</dbReference>
<feature type="transmembrane region" description="Helical" evidence="1">
    <location>
        <begin position="54"/>
        <end position="72"/>
    </location>
</feature>
<feature type="transmembrane region" description="Helical" evidence="1">
    <location>
        <begin position="79"/>
        <end position="109"/>
    </location>
</feature>
<evidence type="ECO:0000313" key="2">
    <source>
        <dbReference type="EMBL" id="MEJ8672646.1"/>
    </source>
</evidence>
<feature type="transmembrane region" description="Helical" evidence="1">
    <location>
        <begin position="21"/>
        <end position="42"/>
    </location>
</feature>
<protein>
    <submittedName>
        <fullName evidence="2">DUF6114 domain-containing protein</fullName>
    </submittedName>
</protein>
<dbReference type="Pfam" id="PF19609">
    <property type="entry name" value="DUF6114"/>
    <property type="match status" value="1"/>
</dbReference>
<dbReference type="InterPro" id="IPR046096">
    <property type="entry name" value="DUF6114"/>
</dbReference>
<keyword evidence="1" id="KW-0812">Transmembrane</keyword>
<keyword evidence="1" id="KW-1133">Transmembrane helix</keyword>
<comment type="caution">
    <text evidence="2">The sequence shown here is derived from an EMBL/GenBank/DDBJ whole genome shotgun (WGS) entry which is preliminary data.</text>
</comment>
<name>A0ABU8UUS0_9ACTN</name>
<sequence>MRAVVSDRDASRWRLWCGHRPFLAGLLLGLGGLELISVSWAGLGFLQFTGLAGASSWAVGALLLASGATAWWNPALRHFAGVLAGVLSLVSLIAANLGGLLVGFLLAAVGSALALAWVPPTAAQDADGEGGVS</sequence>
<proteinExistence type="predicted"/>
<reference evidence="2 3" key="1">
    <citation type="submission" date="2024-03" db="EMBL/GenBank/DDBJ databases">
        <title>Novel Streptomyces species of biotechnological and ecological value are a feature of Machair soil.</title>
        <authorList>
            <person name="Prole J.R."/>
            <person name="Goodfellow M."/>
            <person name="Allenby N."/>
            <person name="Ward A.C."/>
        </authorList>
    </citation>
    <scope>NUCLEOTIDE SEQUENCE [LARGE SCALE GENOMIC DNA]</scope>
    <source>
        <strain evidence="2 3">MS1.AVA.1</strain>
    </source>
</reference>
<accession>A0ABU8UUS0</accession>
<keyword evidence="3" id="KW-1185">Reference proteome</keyword>
<organism evidence="2 3">
    <name type="scientific">Streptomyces machairae</name>
    <dbReference type="NCBI Taxonomy" id="3134109"/>
    <lineage>
        <taxon>Bacteria</taxon>
        <taxon>Bacillati</taxon>
        <taxon>Actinomycetota</taxon>
        <taxon>Actinomycetes</taxon>
        <taxon>Kitasatosporales</taxon>
        <taxon>Streptomycetaceae</taxon>
        <taxon>Streptomyces</taxon>
    </lineage>
</organism>
<gene>
    <name evidence="2" type="ORF">WKI71_42920</name>
</gene>
<dbReference type="Proteomes" id="UP001376459">
    <property type="component" value="Unassembled WGS sequence"/>
</dbReference>
<evidence type="ECO:0000313" key="3">
    <source>
        <dbReference type="Proteomes" id="UP001376459"/>
    </source>
</evidence>
<keyword evidence="1" id="KW-0472">Membrane</keyword>